<organism evidence="6 7">
    <name type="scientific">Vibrio variabilis</name>
    <dbReference type="NCBI Taxonomy" id="990271"/>
    <lineage>
        <taxon>Bacteria</taxon>
        <taxon>Pseudomonadati</taxon>
        <taxon>Pseudomonadota</taxon>
        <taxon>Gammaproteobacteria</taxon>
        <taxon>Vibrionales</taxon>
        <taxon>Vibrionaceae</taxon>
        <taxon>Vibrio</taxon>
    </lineage>
</organism>
<evidence type="ECO:0000313" key="7">
    <source>
        <dbReference type="Proteomes" id="UP000029223"/>
    </source>
</evidence>
<reference evidence="7" key="2">
    <citation type="submission" date="2014-09" db="EMBL/GenBank/DDBJ databases">
        <authorList>
            <consortium name="NBRP consortium"/>
            <person name="Sawabe T."/>
            <person name="Meirelles P."/>
            <person name="Nakanishi M."/>
            <person name="Sayaka M."/>
            <person name="Hattori M."/>
            <person name="Ohkuma M."/>
        </authorList>
    </citation>
    <scope>NUCLEOTIDE SEQUENCE [LARGE SCALE GENOMIC DNA]</scope>
    <source>
        <strain evidence="7">JCM 19239</strain>
    </source>
</reference>
<evidence type="ECO:0000259" key="5">
    <source>
        <dbReference type="Pfam" id="PF16330"/>
    </source>
</evidence>
<name>A0ABQ0JA02_9VIBR</name>
<sequence>MYGPARHAIVVSNLDGIKEKLVELDDCPEDLYIIEGDIDAFDDSSFDADELDGAVCVQLNERQLRYSRFPKILCLVAQRVSSV</sequence>
<dbReference type="Pfam" id="PF16330">
    <property type="entry name" value="MukB_hinge"/>
    <property type="match status" value="1"/>
</dbReference>
<evidence type="ECO:0000256" key="3">
    <source>
        <dbReference type="ARBA" id="ARBA00023067"/>
    </source>
</evidence>
<proteinExistence type="predicted"/>
<evidence type="ECO:0000256" key="1">
    <source>
        <dbReference type="ARBA" id="ARBA00022490"/>
    </source>
</evidence>
<feature type="domain" description="MukB hinge" evidence="5">
    <location>
        <begin position="1"/>
        <end position="72"/>
    </location>
</feature>
<dbReference type="EMBL" id="BBMS01000011">
    <property type="protein sequence ID" value="GAL25571.1"/>
    <property type="molecule type" value="Genomic_DNA"/>
</dbReference>
<dbReference type="PANTHER" id="PTHR42963:SF1">
    <property type="entry name" value="DUF4476 DOMAIN-CONTAINING PROTEIN"/>
    <property type="match status" value="1"/>
</dbReference>
<dbReference type="Gene3D" id="3.30.70.3500">
    <property type="entry name" value="MukB, hinge domain"/>
    <property type="match status" value="1"/>
</dbReference>
<keyword evidence="2" id="KW-0159">Chromosome partition</keyword>
<keyword evidence="4" id="KW-0238">DNA-binding</keyword>
<accession>A0ABQ0JA02</accession>
<evidence type="ECO:0000313" key="6">
    <source>
        <dbReference type="EMBL" id="GAL25571.1"/>
    </source>
</evidence>
<dbReference type="InterPro" id="IPR032520">
    <property type="entry name" value="MukB_hinge"/>
</dbReference>
<evidence type="ECO:0000256" key="4">
    <source>
        <dbReference type="ARBA" id="ARBA00023125"/>
    </source>
</evidence>
<comment type="caution">
    <text evidence="6">The sequence shown here is derived from an EMBL/GenBank/DDBJ whole genome shotgun (WGS) entry which is preliminary data.</text>
</comment>
<dbReference type="InterPro" id="IPR042501">
    <property type="entry name" value="MukB_hinge_sf"/>
</dbReference>
<dbReference type="InterPro" id="IPR050308">
    <property type="entry name" value="MukB/SMC"/>
</dbReference>
<gene>
    <name evidence="6" type="ORF">JCM19239_512</name>
</gene>
<protein>
    <submittedName>
        <fullName evidence="6">Chromosome partition protein MukB</fullName>
    </submittedName>
</protein>
<reference evidence="7" key="1">
    <citation type="submission" date="2014-09" db="EMBL/GenBank/DDBJ databases">
        <title>Vibrio variabilis JCM 19239. (C206) whole genome shotgun sequence.</title>
        <authorList>
            <person name="Sawabe T."/>
            <person name="Meirelles P."/>
            <person name="Nakanishi M."/>
            <person name="Sayaka M."/>
            <person name="Hattori M."/>
            <person name="Ohkuma M."/>
        </authorList>
    </citation>
    <scope>NUCLEOTIDE SEQUENCE [LARGE SCALE GENOMIC DNA]</scope>
    <source>
        <strain evidence="7">JCM 19239</strain>
    </source>
</reference>
<dbReference type="PANTHER" id="PTHR42963">
    <property type="entry name" value="CHROMOSOME PARTITION PROTEIN MUKB"/>
    <property type="match status" value="1"/>
</dbReference>
<evidence type="ECO:0000256" key="2">
    <source>
        <dbReference type="ARBA" id="ARBA00022829"/>
    </source>
</evidence>
<dbReference type="Proteomes" id="UP000029223">
    <property type="component" value="Unassembled WGS sequence"/>
</dbReference>
<keyword evidence="7" id="KW-1185">Reference proteome</keyword>
<keyword evidence="1" id="KW-0963">Cytoplasm</keyword>
<keyword evidence="3" id="KW-0226">DNA condensation</keyword>